<organism evidence="4 5">
    <name type="scientific">Alloacidobacterium dinghuense</name>
    <dbReference type="NCBI Taxonomy" id="2763107"/>
    <lineage>
        <taxon>Bacteria</taxon>
        <taxon>Pseudomonadati</taxon>
        <taxon>Acidobacteriota</taxon>
        <taxon>Terriglobia</taxon>
        <taxon>Terriglobales</taxon>
        <taxon>Acidobacteriaceae</taxon>
        <taxon>Alloacidobacterium</taxon>
    </lineage>
</organism>
<evidence type="ECO:0000313" key="5">
    <source>
        <dbReference type="Proteomes" id="UP000515312"/>
    </source>
</evidence>
<dbReference type="InterPro" id="IPR050114">
    <property type="entry name" value="UPF0173_UPF0282_UlaG_hydrolase"/>
</dbReference>
<feature type="domain" description="Metallo-beta-lactamase" evidence="3">
    <location>
        <begin position="13"/>
        <end position="201"/>
    </location>
</feature>
<name>A0A7G8BCF2_9BACT</name>
<dbReference type="Pfam" id="PF12706">
    <property type="entry name" value="Lactamase_B_2"/>
    <property type="match status" value="1"/>
</dbReference>
<dbReference type="SMART" id="SM00849">
    <property type="entry name" value="Lactamase_B"/>
    <property type="match status" value="1"/>
</dbReference>
<evidence type="ECO:0000313" key="4">
    <source>
        <dbReference type="EMBL" id="QNI30222.1"/>
    </source>
</evidence>
<dbReference type="RefSeq" id="WP_186739941.1">
    <property type="nucleotide sequence ID" value="NZ_CP060394.1"/>
</dbReference>
<dbReference type="InterPro" id="IPR036866">
    <property type="entry name" value="RibonucZ/Hydroxyglut_hydro"/>
</dbReference>
<dbReference type="HAMAP" id="MF_00457">
    <property type="entry name" value="UPF0173"/>
    <property type="match status" value="1"/>
</dbReference>
<dbReference type="PANTHER" id="PTHR43546:SF3">
    <property type="entry name" value="UPF0173 METAL-DEPENDENT HYDROLASE MJ1163"/>
    <property type="match status" value="1"/>
</dbReference>
<comment type="similarity">
    <text evidence="2">Belongs to the UPF0173 family.</text>
</comment>
<dbReference type="PANTHER" id="PTHR43546">
    <property type="entry name" value="UPF0173 METAL-DEPENDENT HYDROLASE MJ1163-RELATED"/>
    <property type="match status" value="1"/>
</dbReference>
<dbReference type="Proteomes" id="UP000515312">
    <property type="component" value="Chromosome"/>
</dbReference>
<accession>A0A7G8BCF2</accession>
<evidence type="ECO:0000259" key="3">
    <source>
        <dbReference type="SMART" id="SM00849"/>
    </source>
</evidence>
<reference evidence="4 5" key="1">
    <citation type="submission" date="2020-08" db="EMBL/GenBank/DDBJ databases">
        <title>Edaphobacter telluris sp. nov. and Acidobacterium dinghuensis sp. nov., two acidobacteria isolated from forest soil.</title>
        <authorList>
            <person name="Fu J."/>
            <person name="Qiu L."/>
        </authorList>
    </citation>
    <scope>NUCLEOTIDE SEQUENCE [LARGE SCALE GENOMIC DNA]</scope>
    <source>
        <strain evidence="4">4Y35</strain>
    </source>
</reference>
<evidence type="ECO:0000256" key="1">
    <source>
        <dbReference type="ARBA" id="ARBA00022801"/>
    </source>
</evidence>
<gene>
    <name evidence="4" type="ORF">H7849_13590</name>
</gene>
<dbReference type="InterPro" id="IPR001279">
    <property type="entry name" value="Metallo-B-lactamas"/>
</dbReference>
<proteinExistence type="inferred from homology"/>
<keyword evidence="5" id="KW-1185">Reference proteome</keyword>
<dbReference type="GO" id="GO:0016787">
    <property type="term" value="F:hydrolase activity"/>
    <property type="evidence" value="ECO:0007669"/>
    <property type="project" value="UniProtKB-UniRule"/>
</dbReference>
<dbReference type="KEGG" id="adin:H7849_13590"/>
<dbReference type="NCBIfam" id="NF001911">
    <property type="entry name" value="PRK00685.1"/>
    <property type="match status" value="1"/>
</dbReference>
<keyword evidence="1 2" id="KW-0378">Hydrolase</keyword>
<sequence length="236" mass="25066">MADLKGTTVTWLGHATVHIATAKGTSILIDPFIEQNPKFPKGYKLPEKIDLILATHGHGDHVADLVHVATTHGSTVVGMVELMGWAQSKGVKKTVGMNLGGSWKHEDVTISLVEAKHSSGIDGGSQIIYGGEPAGFVITVDNGPVLYHAGDTSVFLDMQLIRDLYQPQFAMLPIGDHYTMGPRGAALAAKYLGVTTVLPIHYGTFPVLTGTPEEFVKSLEGSGITVKAISPGESLR</sequence>
<dbReference type="Gene3D" id="3.60.15.10">
    <property type="entry name" value="Ribonuclease Z/Hydroxyacylglutathione hydrolase-like"/>
    <property type="match status" value="1"/>
</dbReference>
<dbReference type="InterPro" id="IPR022877">
    <property type="entry name" value="UPF0173"/>
</dbReference>
<protein>
    <recommendedName>
        <fullName evidence="2">UPF0173 metal-dependent hydrolase H7849_13590</fullName>
    </recommendedName>
</protein>
<dbReference type="SUPFAM" id="SSF56281">
    <property type="entry name" value="Metallo-hydrolase/oxidoreductase"/>
    <property type="match status" value="1"/>
</dbReference>
<dbReference type="AlphaFoldDB" id="A0A7G8BCF2"/>
<evidence type="ECO:0000256" key="2">
    <source>
        <dbReference type="HAMAP-Rule" id="MF_00457"/>
    </source>
</evidence>
<dbReference type="EMBL" id="CP060394">
    <property type="protein sequence ID" value="QNI30222.1"/>
    <property type="molecule type" value="Genomic_DNA"/>
</dbReference>